<dbReference type="PROSITE" id="PS50950">
    <property type="entry name" value="ZF_THAP"/>
    <property type="match status" value="1"/>
</dbReference>
<keyword evidence="4 5" id="KW-0238">DNA-binding</keyword>
<evidence type="ECO:0000313" key="7">
    <source>
        <dbReference type="EMBL" id="KAG7302379.1"/>
    </source>
</evidence>
<protein>
    <recommendedName>
        <fullName evidence="6">THAP-type domain-containing protein</fullName>
    </recommendedName>
</protein>
<organism evidence="7 8">
    <name type="scientific">Plutella xylostella</name>
    <name type="common">Diamondback moth</name>
    <name type="synonym">Plutella maculipennis</name>
    <dbReference type="NCBI Taxonomy" id="51655"/>
    <lineage>
        <taxon>Eukaryota</taxon>
        <taxon>Metazoa</taxon>
        <taxon>Ecdysozoa</taxon>
        <taxon>Arthropoda</taxon>
        <taxon>Hexapoda</taxon>
        <taxon>Insecta</taxon>
        <taxon>Pterygota</taxon>
        <taxon>Neoptera</taxon>
        <taxon>Endopterygota</taxon>
        <taxon>Lepidoptera</taxon>
        <taxon>Glossata</taxon>
        <taxon>Ditrysia</taxon>
        <taxon>Yponomeutoidea</taxon>
        <taxon>Plutellidae</taxon>
        <taxon>Plutella</taxon>
    </lineage>
</organism>
<name>A0ABQ7QB60_PLUXY</name>
<dbReference type="SUPFAM" id="SSF57716">
    <property type="entry name" value="Glucocorticoid receptor-like (DNA-binding domain)"/>
    <property type="match status" value="1"/>
</dbReference>
<evidence type="ECO:0000256" key="1">
    <source>
        <dbReference type="ARBA" id="ARBA00022723"/>
    </source>
</evidence>
<comment type="caution">
    <text evidence="7">The sequence shown here is derived from an EMBL/GenBank/DDBJ whole genome shotgun (WGS) entry which is preliminary data.</text>
</comment>
<evidence type="ECO:0000256" key="2">
    <source>
        <dbReference type="ARBA" id="ARBA00022771"/>
    </source>
</evidence>
<feature type="domain" description="THAP-type" evidence="6">
    <location>
        <begin position="1"/>
        <end position="77"/>
    </location>
</feature>
<reference evidence="7 8" key="1">
    <citation type="submission" date="2021-06" db="EMBL/GenBank/DDBJ databases">
        <title>A haploid diamondback moth (Plutella xylostella L.) genome assembly resolves 31 chromosomes and identifies a diamide resistance mutation.</title>
        <authorList>
            <person name="Ward C.M."/>
            <person name="Perry K.D."/>
            <person name="Baker G."/>
            <person name="Powis K."/>
            <person name="Heckel D.G."/>
            <person name="Baxter S.W."/>
        </authorList>
    </citation>
    <scope>NUCLEOTIDE SEQUENCE [LARGE SCALE GENOMIC DNA]</scope>
    <source>
        <strain evidence="7 8">LV</strain>
        <tissue evidence="7">Single pupa</tissue>
    </source>
</reference>
<keyword evidence="3" id="KW-0862">Zinc</keyword>
<evidence type="ECO:0000256" key="5">
    <source>
        <dbReference type="PROSITE-ProRule" id="PRU00309"/>
    </source>
</evidence>
<dbReference type="Proteomes" id="UP000823941">
    <property type="component" value="Chromosome 18"/>
</dbReference>
<sequence>MPKPCVFGCATNDATRHSFPNPRRFRQHFNAWVNITGDFGMSSEEIFKKKKVCDAHFTERDRNRNHRLNNLAIPSLHLNGFHGKLTIATSATVAQKPEMDTQYVAGLNNQRDHSKATYSRTGTVEKMHIGCSSISAHNAIAPAFTPTDRTESQVQKMVPTG</sequence>
<dbReference type="InterPro" id="IPR006612">
    <property type="entry name" value="THAP_Znf"/>
</dbReference>
<dbReference type="EMBL" id="JAHIBW010000018">
    <property type="protein sequence ID" value="KAG7302379.1"/>
    <property type="molecule type" value="Genomic_DNA"/>
</dbReference>
<dbReference type="SMART" id="SM00980">
    <property type="entry name" value="THAP"/>
    <property type="match status" value="1"/>
</dbReference>
<evidence type="ECO:0000256" key="3">
    <source>
        <dbReference type="ARBA" id="ARBA00022833"/>
    </source>
</evidence>
<accession>A0ABQ7QB60</accession>
<evidence type="ECO:0000313" key="8">
    <source>
        <dbReference type="Proteomes" id="UP000823941"/>
    </source>
</evidence>
<keyword evidence="8" id="KW-1185">Reference proteome</keyword>
<dbReference type="Pfam" id="PF05485">
    <property type="entry name" value="THAP"/>
    <property type="match status" value="1"/>
</dbReference>
<evidence type="ECO:0000256" key="4">
    <source>
        <dbReference type="ARBA" id="ARBA00023125"/>
    </source>
</evidence>
<evidence type="ECO:0000259" key="6">
    <source>
        <dbReference type="PROSITE" id="PS50950"/>
    </source>
</evidence>
<gene>
    <name evidence="7" type="ORF">JYU34_013893</name>
</gene>
<proteinExistence type="predicted"/>
<keyword evidence="1" id="KW-0479">Metal-binding</keyword>
<keyword evidence="2 5" id="KW-0863">Zinc-finger</keyword>